<dbReference type="GO" id="GO:0022877">
    <property type="term" value="F:protein-N(PI)-phosphohistidine-fructose phosphotransferase system transporter activity"/>
    <property type="evidence" value="ECO:0007669"/>
    <property type="project" value="InterPro"/>
</dbReference>
<dbReference type="Pfam" id="PF00359">
    <property type="entry name" value="PTS_EIIA_2"/>
    <property type="match status" value="1"/>
</dbReference>
<dbReference type="PROSITE" id="PS51099">
    <property type="entry name" value="PTS_EIIB_TYPE_2"/>
    <property type="match status" value="1"/>
</dbReference>
<feature type="domain" description="PTS EIIC type-2" evidence="17">
    <location>
        <begin position="332"/>
        <end position="676"/>
    </location>
</feature>
<proteinExistence type="predicted"/>
<evidence type="ECO:0000256" key="7">
    <source>
        <dbReference type="ARBA" id="ARBA00022679"/>
    </source>
</evidence>
<dbReference type="CDD" id="cd05569">
    <property type="entry name" value="PTS_IIB_fructose"/>
    <property type="match status" value="1"/>
</dbReference>
<keyword evidence="8" id="KW-0598">Phosphotransferase system</keyword>
<keyword evidence="20" id="KW-1185">Reference proteome</keyword>
<evidence type="ECO:0000256" key="4">
    <source>
        <dbReference type="ARBA" id="ARBA00022475"/>
    </source>
</evidence>
<feature type="region of interest" description="Disordered" evidence="13">
    <location>
        <begin position="678"/>
        <end position="704"/>
    </location>
</feature>
<dbReference type="InterPro" id="IPR006327">
    <property type="entry name" value="PTS_IIC_fruc"/>
</dbReference>
<dbReference type="SUPFAM" id="SSF55804">
    <property type="entry name" value="Phoshotransferase/anion transport protein"/>
    <property type="match status" value="1"/>
</dbReference>
<reference evidence="18" key="1">
    <citation type="submission" date="2014-05" db="EMBL/GenBank/DDBJ databases">
        <authorList>
            <person name="Horn Fabian"/>
        </authorList>
    </citation>
    <scope>NUCLEOTIDE SEQUENCE</scope>
</reference>
<dbReference type="Pfam" id="PF02302">
    <property type="entry name" value="PTS_IIB"/>
    <property type="match status" value="1"/>
</dbReference>
<evidence type="ECO:0000259" key="16">
    <source>
        <dbReference type="PROSITE" id="PS51099"/>
    </source>
</evidence>
<keyword evidence="5" id="KW-0597">Phosphoprotein</keyword>
<dbReference type="NCBIfam" id="TIGR00848">
    <property type="entry name" value="fruA"/>
    <property type="match status" value="1"/>
</dbReference>
<sequence length="704" mass="71047">MSELITADLVDLDLSADTKEAAARSLAERMVEAGRVTDLDGFLADVAAREEQMPTGLDGGIGIPHCRSAHVTEPTLAFGRSAARIDFGAADGPADLIFLIAAPAGADSDHLTILSSLARQLMNADFTAALRSADQPEQVAALIRGEEPAAAELAAEEPAAVEPAAAEPAAEEPAPAEPAASDSAAASDASQPASEPVAPFRMVAVTSCPTGIAHTYMAAESLENAAREAGVELVVETQGSAGFDKLPAATIAAADAVVFAHDVEVREKARFAGKPTVDVGVKAAINRPAELIAEARGKAARGEIAAPADGAAEGSAPMDADGAAGDGFGTRLRKWLMTGVSYMVPFVAAGGLLIALAFAIGGYEIASAKSVADHFVWTETSSWAALLFQIGSAAFTFLVPVLAGYIAYGMADRPGLVPGFVGGYIATTIKAGFLGGLVAGLIAGAVVMAIQRFKVPASLRGIMPVVVIPLISSAIVGVLMFVVIGKPIASAQEAMTDWLNGLSGANAIGLGVLLGLMMCFDLGGPVNKVAYAFATGGIAVSDPSTGSLKIMAAVMAAGMVPPLAMALATTVRGRLFTKTERENGKAAWVLGASFISEGAIPFAAADPLRVIPSSMVGGAVTGALSMAFDCTLRAPHGGIFVVPLIGQPFLYLLAIVAGTAVSTGLVVFLKGLRKTAEPGATGQAGGGAATGGTTEDESKVAVAV</sequence>
<dbReference type="EMBL" id="JAGGLR010000008">
    <property type="protein sequence ID" value="MBP2062392.1"/>
    <property type="molecule type" value="Genomic_DNA"/>
</dbReference>
<dbReference type="GO" id="GO:0005351">
    <property type="term" value="F:carbohydrate:proton symporter activity"/>
    <property type="evidence" value="ECO:0007669"/>
    <property type="project" value="InterPro"/>
</dbReference>
<dbReference type="GO" id="GO:0005737">
    <property type="term" value="C:cytoplasm"/>
    <property type="evidence" value="ECO:0007669"/>
    <property type="project" value="UniProtKB-SubCell"/>
</dbReference>
<name>A0A060ZW53_9ACTN</name>
<evidence type="ECO:0000256" key="12">
    <source>
        <dbReference type="ARBA" id="ARBA00023136"/>
    </source>
</evidence>
<dbReference type="GO" id="GO:0009401">
    <property type="term" value="P:phosphoenolpyruvate-dependent sugar phosphotransferase system"/>
    <property type="evidence" value="ECO:0007669"/>
    <property type="project" value="UniProtKB-KW"/>
</dbReference>
<evidence type="ECO:0000256" key="13">
    <source>
        <dbReference type="SAM" id="MobiDB-lite"/>
    </source>
</evidence>
<feature type="transmembrane region" description="Helical" evidence="14">
    <location>
        <begin position="429"/>
        <end position="450"/>
    </location>
</feature>
<organism evidence="18">
    <name type="scientific">Streptomyces iranensis</name>
    <dbReference type="NCBI Taxonomy" id="576784"/>
    <lineage>
        <taxon>Bacteria</taxon>
        <taxon>Bacillati</taxon>
        <taxon>Actinomycetota</taxon>
        <taxon>Actinomycetes</taxon>
        <taxon>Kitasatosporales</taxon>
        <taxon>Streptomycetaceae</taxon>
        <taxon>Streptomyces</taxon>
        <taxon>Streptomyces violaceusniger group</taxon>
    </lineage>
</organism>
<evidence type="ECO:0000256" key="5">
    <source>
        <dbReference type="ARBA" id="ARBA00022553"/>
    </source>
</evidence>
<dbReference type="AlphaFoldDB" id="A0A060ZW53"/>
<evidence type="ECO:0000256" key="9">
    <source>
        <dbReference type="ARBA" id="ARBA00022692"/>
    </source>
</evidence>
<evidence type="ECO:0000256" key="11">
    <source>
        <dbReference type="ARBA" id="ARBA00022989"/>
    </source>
</evidence>
<dbReference type="InterPro" id="IPR050864">
    <property type="entry name" value="Bacterial_PTS_Sugar_Transport"/>
</dbReference>
<reference evidence="19 20" key="2">
    <citation type="submission" date="2021-03" db="EMBL/GenBank/DDBJ databases">
        <title>Genomic Encyclopedia of Type Strains, Phase IV (KMG-IV): sequencing the most valuable type-strain genomes for metagenomic binning, comparative biology and taxonomic classification.</title>
        <authorList>
            <person name="Goeker M."/>
        </authorList>
    </citation>
    <scope>NUCLEOTIDE SEQUENCE [LARGE SCALE GENOMIC DNA]</scope>
    <source>
        <strain evidence="19 20">DSM 41954</strain>
    </source>
</reference>
<feature type="transmembrane region" description="Helical" evidence="14">
    <location>
        <begin position="340"/>
        <end position="363"/>
    </location>
</feature>
<keyword evidence="10" id="KW-0418">Kinase</keyword>
<dbReference type="Gene3D" id="3.40.930.10">
    <property type="entry name" value="Mannitol-specific EII, Chain A"/>
    <property type="match status" value="1"/>
</dbReference>
<evidence type="ECO:0000256" key="2">
    <source>
        <dbReference type="ARBA" id="ARBA00004496"/>
    </source>
</evidence>
<keyword evidence="6" id="KW-0762">Sugar transport</keyword>
<feature type="transmembrane region" description="Helical" evidence="14">
    <location>
        <begin position="649"/>
        <end position="669"/>
    </location>
</feature>
<dbReference type="Proteomes" id="UP000756710">
    <property type="component" value="Unassembled WGS sequence"/>
</dbReference>
<dbReference type="InterPro" id="IPR004715">
    <property type="entry name" value="PTS_IIA_fruc"/>
</dbReference>
<dbReference type="InterPro" id="IPR002178">
    <property type="entry name" value="PTS_EIIA_type-2_dom"/>
</dbReference>
<comment type="subcellular location">
    <subcellularLocation>
        <location evidence="1">Cell inner membrane</location>
        <topology evidence="1">Multi-pass membrane protein</topology>
    </subcellularLocation>
    <subcellularLocation>
        <location evidence="2">Cytoplasm</location>
    </subcellularLocation>
</comment>
<feature type="transmembrane region" description="Helical" evidence="14">
    <location>
        <begin position="505"/>
        <end position="526"/>
    </location>
</feature>
<dbReference type="InterPro" id="IPR013014">
    <property type="entry name" value="PTS_EIIC_2"/>
</dbReference>
<dbReference type="PROSITE" id="PS51094">
    <property type="entry name" value="PTS_EIIA_TYPE_2"/>
    <property type="match status" value="1"/>
</dbReference>
<dbReference type="InterPro" id="IPR003352">
    <property type="entry name" value="PTS_EIIC"/>
</dbReference>
<feature type="region of interest" description="Disordered" evidence="13">
    <location>
        <begin position="151"/>
        <end position="195"/>
    </location>
</feature>
<dbReference type="GO" id="GO:0005886">
    <property type="term" value="C:plasma membrane"/>
    <property type="evidence" value="ECO:0007669"/>
    <property type="project" value="UniProtKB-SubCell"/>
</dbReference>
<dbReference type="CDD" id="cd00211">
    <property type="entry name" value="PTS_IIA_fru"/>
    <property type="match status" value="1"/>
</dbReference>
<keyword evidence="4" id="KW-1003">Cell membrane</keyword>
<dbReference type="NCBIfam" id="TIGR00829">
    <property type="entry name" value="FRU"/>
    <property type="match status" value="1"/>
</dbReference>
<evidence type="ECO:0000313" key="19">
    <source>
        <dbReference type="EMBL" id="MBP2062392.1"/>
    </source>
</evidence>
<dbReference type="Gene3D" id="3.40.50.2300">
    <property type="match status" value="1"/>
</dbReference>
<dbReference type="InterPro" id="IPR003353">
    <property type="entry name" value="PTS_IIB_fruc"/>
</dbReference>
<feature type="domain" description="PTS EIIA type-2" evidence="15">
    <location>
        <begin position="3"/>
        <end position="146"/>
    </location>
</feature>
<dbReference type="PANTHER" id="PTHR30505">
    <property type="entry name" value="FRUCTOSE-LIKE PERMEASE"/>
    <property type="match status" value="1"/>
</dbReference>
<dbReference type="InterPro" id="IPR036095">
    <property type="entry name" value="PTS_EIIB-like_sf"/>
</dbReference>
<accession>A0A060ZW53</accession>
<feature type="domain" description="PTS EIIB type-2" evidence="16">
    <location>
        <begin position="202"/>
        <end position="297"/>
    </location>
</feature>
<evidence type="ECO:0000256" key="10">
    <source>
        <dbReference type="ARBA" id="ARBA00022777"/>
    </source>
</evidence>
<evidence type="ECO:0000259" key="17">
    <source>
        <dbReference type="PROSITE" id="PS51104"/>
    </source>
</evidence>
<dbReference type="FunFam" id="3.40.930.10:FF:000009">
    <property type="entry name" value="PTS system, fructose specific IIABC component"/>
    <property type="match status" value="1"/>
</dbReference>
<evidence type="ECO:0000256" key="3">
    <source>
        <dbReference type="ARBA" id="ARBA00022448"/>
    </source>
</evidence>
<feature type="transmembrane region" description="Helical" evidence="14">
    <location>
        <begin position="462"/>
        <end position="484"/>
    </location>
</feature>
<dbReference type="PANTHER" id="PTHR30505:SF0">
    <property type="entry name" value="FRUCTOSE-LIKE PTS SYSTEM EIIBC COMPONENT-RELATED"/>
    <property type="match status" value="1"/>
</dbReference>
<dbReference type="HOGENOM" id="CLU_013155_1_0_11"/>
<dbReference type="PROSITE" id="PS51104">
    <property type="entry name" value="PTS_EIIC_TYPE_2"/>
    <property type="match status" value="1"/>
</dbReference>
<keyword evidence="11 14" id="KW-1133">Transmembrane helix</keyword>
<feature type="transmembrane region" description="Helical" evidence="14">
    <location>
        <begin position="587"/>
        <end position="605"/>
    </location>
</feature>
<gene>
    <name evidence="19" type="ORF">J2Z30_003408</name>
    <name evidence="18" type="ORF">SIRAN4138</name>
</gene>
<dbReference type="SUPFAM" id="SSF52794">
    <property type="entry name" value="PTS system IIB component-like"/>
    <property type="match status" value="1"/>
</dbReference>
<dbReference type="InterPro" id="IPR003501">
    <property type="entry name" value="PTS_EIIB_2/3"/>
</dbReference>
<keyword evidence="12 14" id="KW-0472">Membrane</keyword>
<evidence type="ECO:0000313" key="20">
    <source>
        <dbReference type="Proteomes" id="UP000756710"/>
    </source>
</evidence>
<dbReference type="InterPro" id="IPR016152">
    <property type="entry name" value="PTrfase/Anion_transptr"/>
</dbReference>
<protein>
    <submittedName>
        <fullName evidence="19">PTS system fructose-specific IIC component</fullName>
    </submittedName>
    <submittedName>
        <fullName evidence="18">PTS system, fructose subfamily, IIC subunit</fullName>
    </submittedName>
</protein>
<keyword evidence="7" id="KW-0808">Transferase</keyword>
<keyword evidence="9 14" id="KW-0812">Transmembrane</keyword>
<evidence type="ECO:0000256" key="14">
    <source>
        <dbReference type="SAM" id="Phobius"/>
    </source>
</evidence>
<dbReference type="InterPro" id="IPR013011">
    <property type="entry name" value="PTS_EIIB_2"/>
</dbReference>
<evidence type="ECO:0000256" key="6">
    <source>
        <dbReference type="ARBA" id="ARBA00022597"/>
    </source>
</evidence>
<dbReference type="RefSeq" id="WP_044571148.1">
    <property type="nucleotide sequence ID" value="NZ_BAABDR010000003.1"/>
</dbReference>
<feature type="transmembrane region" description="Helical" evidence="14">
    <location>
        <begin position="546"/>
        <end position="567"/>
    </location>
</feature>
<evidence type="ECO:0000259" key="15">
    <source>
        <dbReference type="PROSITE" id="PS51094"/>
    </source>
</evidence>
<dbReference type="NCBIfam" id="TIGR01427">
    <property type="entry name" value="PTS_IIC_fructo"/>
    <property type="match status" value="1"/>
</dbReference>
<keyword evidence="3" id="KW-0813">Transport</keyword>
<evidence type="ECO:0000256" key="8">
    <source>
        <dbReference type="ARBA" id="ARBA00022683"/>
    </source>
</evidence>
<dbReference type="GO" id="GO:0090563">
    <property type="term" value="F:protein-phosphocysteine-sugar phosphotransferase activity"/>
    <property type="evidence" value="ECO:0007669"/>
    <property type="project" value="TreeGrafter"/>
</dbReference>
<dbReference type="GO" id="GO:0016301">
    <property type="term" value="F:kinase activity"/>
    <property type="evidence" value="ECO:0007669"/>
    <property type="project" value="UniProtKB-KW"/>
</dbReference>
<dbReference type="EMBL" id="LK022848">
    <property type="protein sequence ID" value="CDR07399.1"/>
    <property type="molecule type" value="Genomic_DNA"/>
</dbReference>
<dbReference type="Pfam" id="PF02378">
    <property type="entry name" value="PTS_EIIC"/>
    <property type="match status" value="1"/>
</dbReference>
<feature type="transmembrane region" description="Helical" evidence="14">
    <location>
        <begin position="383"/>
        <end position="408"/>
    </location>
</feature>
<evidence type="ECO:0000313" key="18">
    <source>
        <dbReference type="EMBL" id="CDR07399.1"/>
    </source>
</evidence>
<evidence type="ECO:0000256" key="1">
    <source>
        <dbReference type="ARBA" id="ARBA00004429"/>
    </source>
</evidence>